<evidence type="ECO:0000256" key="3">
    <source>
        <dbReference type="ARBA" id="ARBA00022448"/>
    </source>
</evidence>
<dbReference type="Pfam" id="PF08627">
    <property type="entry name" value="CRT-like"/>
    <property type="match status" value="1"/>
</dbReference>
<feature type="transmembrane region" description="Helical" evidence="7">
    <location>
        <begin position="219"/>
        <end position="239"/>
    </location>
</feature>
<keyword evidence="3" id="KW-0813">Transport</keyword>
<evidence type="ECO:0000256" key="1">
    <source>
        <dbReference type="ARBA" id="ARBA00004141"/>
    </source>
</evidence>
<evidence type="ECO:0000256" key="5">
    <source>
        <dbReference type="ARBA" id="ARBA00022989"/>
    </source>
</evidence>
<dbReference type="Proteomes" id="UP000241769">
    <property type="component" value="Unassembled WGS sequence"/>
</dbReference>
<evidence type="ECO:0000256" key="4">
    <source>
        <dbReference type="ARBA" id="ARBA00022692"/>
    </source>
</evidence>
<protein>
    <submittedName>
        <fullName evidence="8">Drug/Metabolite Transporter (DMT) Superfamily</fullName>
    </submittedName>
</protein>
<gene>
    <name evidence="8" type="ORF">PROFUN_01995</name>
</gene>
<name>A0A2P6NB45_9EUKA</name>
<dbReference type="PANTHER" id="PTHR31326:SF1">
    <property type="entry name" value="PROTEIN CLT2, CHLOROPLASTIC"/>
    <property type="match status" value="1"/>
</dbReference>
<feature type="transmembrane region" description="Helical" evidence="7">
    <location>
        <begin position="367"/>
        <end position="385"/>
    </location>
</feature>
<feature type="transmembrane region" description="Helical" evidence="7">
    <location>
        <begin position="339"/>
        <end position="361"/>
    </location>
</feature>
<accession>A0A2P6NB45</accession>
<evidence type="ECO:0000256" key="2">
    <source>
        <dbReference type="ARBA" id="ARBA00006690"/>
    </source>
</evidence>
<dbReference type="InterPro" id="IPR013936">
    <property type="entry name" value="CRT-like"/>
</dbReference>
<dbReference type="SUPFAM" id="SSF103481">
    <property type="entry name" value="Multidrug resistance efflux transporter EmrE"/>
    <property type="match status" value="1"/>
</dbReference>
<dbReference type="STRING" id="1890364.A0A2P6NB45"/>
<comment type="similarity">
    <text evidence="2">Belongs to the CRT-like transporter family.</text>
</comment>
<feature type="transmembrane region" description="Helical" evidence="7">
    <location>
        <begin position="137"/>
        <end position="156"/>
    </location>
</feature>
<evidence type="ECO:0000313" key="9">
    <source>
        <dbReference type="Proteomes" id="UP000241769"/>
    </source>
</evidence>
<dbReference type="InterPro" id="IPR037185">
    <property type="entry name" value="EmrE-like"/>
</dbReference>
<dbReference type="PANTHER" id="PTHR31326">
    <property type="entry name" value="PROTEIN CLT2, CHLOROPLASTIC"/>
    <property type="match status" value="1"/>
</dbReference>
<keyword evidence="9" id="KW-1185">Reference proteome</keyword>
<feature type="transmembrane region" description="Helical" evidence="7">
    <location>
        <begin position="190"/>
        <end position="207"/>
    </location>
</feature>
<dbReference type="InParanoid" id="A0A2P6NB45"/>
<feature type="transmembrane region" description="Helical" evidence="7">
    <location>
        <begin position="35"/>
        <end position="55"/>
    </location>
</feature>
<reference evidence="8 9" key="1">
    <citation type="journal article" date="2018" name="Genome Biol. Evol.">
        <title>Multiple Roots of Fruiting Body Formation in Amoebozoa.</title>
        <authorList>
            <person name="Hillmann F."/>
            <person name="Forbes G."/>
            <person name="Novohradska S."/>
            <person name="Ferling I."/>
            <person name="Riege K."/>
            <person name="Groth M."/>
            <person name="Westermann M."/>
            <person name="Marz M."/>
            <person name="Spaller T."/>
            <person name="Winckler T."/>
            <person name="Schaap P."/>
            <person name="Glockner G."/>
        </authorList>
    </citation>
    <scope>NUCLEOTIDE SEQUENCE [LARGE SCALE GENOMIC DNA]</scope>
    <source>
        <strain evidence="8 9">Jena</strain>
    </source>
</reference>
<comment type="caution">
    <text evidence="8">The sequence shown here is derived from an EMBL/GenBank/DDBJ whole genome shotgun (WGS) entry which is preliminary data.</text>
</comment>
<feature type="transmembrane region" description="Helical" evidence="7">
    <location>
        <begin position="251"/>
        <end position="276"/>
    </location>
</feature>
<feature type="transmembrane region" description="Helical" evidence="7">
    <location>
        <begin position="310"/>
        <end position="327"/>
    </location>
</feature>
<evidence type="ECO:0000256" key="6">
    <source>
        <dbReference type="ARBA" id="ARBA00023136"/>
    </source>
</evidence>
<proteinExistence type="inferred from homology"/>
<dbReference type="GO" id="GO:0016020">
    <property type="term" value="C:membrane"/>
    <property type="evidence" value="ECO:0007669"/>
    <property type="project" value="UniProtKB-SubCell"/>
</dbReference>
<dbReference type="EMBL" id="MDYQ01000129">
    <property type="protein sequence ID" value="PRP81161.1"/>
    <property type="molecule type" value="Genomic_DNA"/>
</dbReference>
<organism evidence="8 9">
    <name type="scientific">Planoprotostelium fungivorum</name>
    <dbReference type="NCBI Taxonomy" id="1890364"/>
    <lineage>
        <taxon>Eukaryota</taxon>
        <taxon>Amoebozoa</taxon>
        <taxon>Evosea</taxon>
        <taxon>Variosea</taxon>
        <taxon>Cavosteliida</taxon>
        <taxon>Cavosteliaceae</taxon>
        <taxon>Planoprotostelium</taxon>
    </lineage>
</organism>
<sequence>MTERSSLVDSRSASQASFQSTDARGLWRQDTAERILSITTLFLFTFVLLEAGLAILQKKVAQPMEHYPSTLTIFQPCCTTILFGIGALAVKGQLSRKRRRQLEGFSKINGSLDPKNLGNDALIDLYSTADHFPKWRLAVLGFLFTVSNFCTFSGISGDLVPLPIIVILKQAAIPYTMLIAFLFLQKRFNLLHFLGVLLILAGIVISIEPEIVHVQSATWWRIGLILIGIAFLSTAAVFMEHSLKGYEQLEMFYMWFWINLFEVIFALPVVLLMILVQHIHPRDAPENVWQGFKCLLAGQPSQEGDNCGEVGYWWIGFVSCLILDKINQAYLLRHTSSTLMWISSTCAVPLAALAALIPFLQLKHSGFSWWEIGGLFAVVCGLILYRITPERQKQAAHYQSMIE</sequence>
<keyword evidence="5 7" id="KW-1133">Transmembrane helix</keyword>
<evidence type="ECO:0000256" key="7">
    <source>
        <dbReference type="SAM" id="Phobius"/>
    </source>
</evidence>
<feature type="transmembrane region" description="Helical" evidence="7">
    <location>
        <begin position="162"/>
        <end position="183"/>
    </location>
</feature>
<feature type="transmembrane region" description="Helical" evidence="7">
    <location>
        <begin position="67"/>
        <end position="90"/>
    </location>
</feature>
<keyword evidence="4 7" id="KW-0812">Transmembrane</keyword>
<comment type="subcellular location">
    <subcellularLocation>
        <location evidence="1">Membrane</location>
        <topology evidence="1">Multi-pass membrane protein</topology>
    </subcellularLocation>
</comment>
<dbReference type="AlphaFoldDB" id="A0A2P6NB45"/>
<keyword evidence="6 7" id="KW-0472">Membrane</keyword>
<evidence type="ECO:0000313" key="8">
    <source>
        <dbReference type="EMBL" id="PRP81161.1"/>
    </source>
</evidence>